<comment type="caution">
    <text evidence="1">The sequence shown here is derived from an EMBL/GenBank/DDBJ whole genome shotgun (WGS) entry which is preliminary data.</text>
</comment>
<dbReference type="InterPro" id="IPR054222">
    <property type="entry name" value="DUF6942"/>
</dbReference>
<dbReference type="Proteomes" id="UP001548189">
    <property type="component" value="Unassembled WGS sequence"/>
</dbReference>
<evidence type="ECO:0000313" key="1">
    <source>
        <dbReference type="EMBL" id="MET1254898.1"/>
    </source>
</evidence>
<reference evidence="1 2" key="1">
    <citation type="submission" date="2024-06" db="EMBL/GenBank/DDBJ databases">
        <authorList>
            <person name="Li F."/>
        </authorList>
    </citation>
    <scope>NUCLEOTIDE SEQUENCE [LARGE SCALE GENOMIC DNA]</scope>
    <source>
        <strain evidence="1 2">GXAS 311</strain>
    </source>
</reference>
<dbReference type="Pfam" id="PF22098">
    <property type="entry name" value="DUF6942"/>
    <property type="match status" value="1"/>
</dbReference>
<sequence length="195" mass="22369">MQVGIGNHAATLKVYNANQPDLPFIKAKTPITPLGSGDIERINQINGNHWRKIFNCLAKVSNLIETPLNIPWQVFRDEKLLREKSNQAIIFAELSQTKKILQQHIDLTNQLPNSSNMPDCSQVPSQSKRPIEIHIICGKQFFNHLNLAVDYYWQDDAFAIAPKNNIIVSPYFDYRQLSNQKIESLVQLIQYLRSV</sequence>
<organism evidence="1 2">
    <name type="scientific">Aliikangiella maris</name>
    <dbReference type="NCBI Taxonomy" id="3162458"/>
    <lineage>
        <taxon>Bacteria</taxon>
        <taxon>Pseudomonadati</taxon>
        <taxon>Pseudomonadota</taxon>
        <taxon>Gammaproteobacteria</taxon>
        <taxon>Oceanospirillales</taxon>
        <taxon>Pleioneaceae</taxon>
        <taxon>Aliikangiella</taxon>
    </lineage>
</organism>
<name>A0ABV2BSJ1_9GAMM</name>
<keyword evidence="2" id="KW-1185">Reference proteome</keyword>
<gene>
    <name evidence="1" type="ORF">ABVT43_07165</name>
</gene>
<accession>A0ABV2BSJ1</accession>
<dbReference type="RefSeq" id="WP_353874513.1">
    <property type="nucleotide sequence ID" value="NZ_JBEVCJ010000006.1"/>
</dbReference>
<protein>
    <submittedName>
        <fullName evidence="1">Uncharacterized protein</fullName>
    </submittedName>
</protein>
<evidence type="ECO:0000313" key="2">
    <source>
        <dbReference type="Proteomes" id="UP001548189"/>
    </source>
</evidence>
<dbReference type="EMBL" id="JBEVCJ010000006">
    <property type="protein sequence ID" value="MET1254898.1"/>
    <property type="molecule type" value="Genomic_DNA"/>
</dbReference>
<proteinExistence type="predicted"/>